<evidence type="ECO:0000256" key="15">
    <source>
        <dbReference type="PROSITE-ProRule" id="PRU10141"/>
    </source>
</evidence>
<dbReference type="CDD" id="cd00192">
    <property type="entry name" value="PTKc"/>
    <property type="match status" value="1"/>
</dbReference>
<dbReference type="STRING" id="418985.A0A1V9XLQ5"/>
<evidence type="ECO:0000256" key="12">
    <source>
        <dbReference type="ARBA" id="ARBA00023170"/>
    </source>
</evidence>
<keyword evidence="6 15" id="KW-0547">Nucleotide-binding</keyword>
<dbReference type="Gene3D" id="3.30.200.20">
    <property type="entry name" value="Phosphorylase Kinase, domain 1"/>
    <property type="match status" value="1"/>
</dbReference>
<proteinExistence type="predicted"/>
<evidence type="ECO:0000259" key="17">
    <source>
        <dbReference type="PROSITE" id="PS50011"/>
    </source>
</evidence>
<feature type="binding site" evidence="15">
    <location>
        <position position="648"/>
    </location>
    <ligand>
        <name>ATP</name>
        <dbReference type="ChEBI" id="CHEBI:30616"/>
    </ligand>
</feature>
<feature type="domain" description="Fibronectin type-III" evidence="18">
    <location>
        <begin position="402"/>
        <end position="507"/>
    </location>
</feature>
<dbReference type="CDD" id="cd00063">
    <property type="entry name" value="FN3"/>
    <property type="match status" value="1"/>
</dbReference>
<dbReference type="Pfam" id="PF07714">
    <property type="entry name" value="PK_Tyr_Ser-Thr"/>
    <property type="match status" value="1"/>
</dbReference>
<dbReference type="GO" id="GO:0004714">
    <property type="term" value="F:transmembrane receptor protein tyrosine kinase activity"/>
    <property type="evidence" value="ECO:0007669"/>
    <property type="project" value="UniProtKB-EC"/>
</dbReference>
<evidence type="ECO:0000256" key="8">
    <source>
        <dbReference type="ARBA" id="ARBA00022840"/>
    </source>
</evidence>
<keyword evidence="10 16" id="KW-0472">Membrane</keyword>
<dbReference type="PROSITE" id="PS00107">
    <property type="entry name" value="PROTEIN_KINASE_ATP"/>
    <property type="match status" value="1"/>
</dbReference>
<dbReference type="GO" id="GO:0007169">
    <property type="term" value="P:cell surface receptor protein tyrosine kinase signaling pathway"/>
    <property type="evidence" value="ECO:0007669"/>
    <property type="project" value="TreeGrafter"/>
</dbReference>
<protein>
    <recommendedName>
        <fullName evidence="2">receptor protein-tyrosine kinase</fullName>
        <ecNumber evidence="2">2.7.10.1</ecNumber>
    </recommendedName>
</protein>
<dbReference type="InterPro" id="IPR000719">
    <property type="entry name" value="Prot_kinase_dom"/>
</dbReference>
<dbReference type="PANTHER" id="PTHR24416">
    <property type="entry name" value="TYROSINE-PROTEIN KINASE RECEPTOR"/>
    <property type="match status" value="1"/>
</dbReference>
<evidence type="ECO:0000256" key="5">
    <source>
        <dbReference type="ARBA" id="ARBA00022737"/>
    </source>
</evidence>
<dbReference type="GO" id="GO:0005524">
    <property type="term" value="F:ATP binding"/>
    <property type="evidence" value="ECO:0007669"/>
    <property type="project" value="UniProtKB-UniRule"/>
</dbReference>
<keyword evidence="13" id="KW-0325">Glycoprotein</keyword>
<accession>A0A1V9XLQ5</accession>
<dbReference type="PROSITE" id="PS50011">
    <property type="entry name" value="PROTEIN_KINASE_DOM"/>
    <property type="match status" value="1"/>
</dbReference>
<gene>
    <name evidence="19" type="ORF">BIW11_00976</name>
</gene>
<dbReference type="GO" id="GO:0005886">
    <property type="term" value="C:plasma membrane"/>
    <property type="evidence" value="ECO:0007669"/>
    <property type="project" value="TreeGrafter"/>
</dbReference>
<sequence>MGGPLYGNISASDLQLDVALADESGVKNVTDGNLLVSHNKLIKRGNSPRFVSPWLIHEQSVFDAQFQQDMRNMMRDIEPSEKSPEFIRAVRIGRCKARCLSVFDSELGKLRSERGFLVPAVCGDKRKCQLCEKVCEESYDECGKYCGMRSGCRIACDFLHELDDHPEQLFSNSVKLAALRLDRPRSICLNYSGKHVVGFVFKWSLFNITSKAYTSSSVPVLFIVEHRMRSQQNVVKPWTVLGMRAQGLVPIPVKSGDFHQYRVTPVTADGVLPARVSHWTYASAEPGKFESPKEVRIIYEEGRNRHVTATIALRHPSELPSCYYSISLLPKDNIASARHIRRTQPYDLFQNDLEGLEFGLNYTMTIRSTDSTGLIQSKFHYTRWFETPPCLDAFNHNFSVCAPGPPSMVTVEKAHQGLRILWSPPPYTTPDNRVLKYVVNIIKRVPVEEAKRVQPRRFTRSVNASQNYIDGLVLDDGEYGVQVYAESAAGLGAPAEITHVFQGSHIILTVVVPCVGSVFCTAIVVALLVWRSYYLKQQAKRIDAVETLKSLNLSTSCNRAAYVPAEIESQMRRAFQNSKFFIKDRKSTSIVSSKQVRTQLENPLYMKRQKKDNFRVEAVGECLGSGAFGVVYKVTVRKDGKQMTLALKTNKKDAPHEEKQALQQEIEFLQLVGNHANIVSLQGYYSMQGNIAMLIDYCPYGDLKTYLDRTRNATRSNAKFLATKMTSYSWQVASGMEYLASKKLIHRDLAARNILLESEERVKITDFGLSRDIYCEGMYHKVTNGKLPVRWMALESLERAEFTEKSDVWSFGVLVWEMATLGEQPYGGLAIDLVFAQIRQGLRLYQPSTCSAELLGIMSSCWHKSPEQRPTFSQLKQQLDSMLEQTQEYFNFETSIAPAMGSADSGILSIEDSNETHNLEETSKIESSFNQVEP</sequence>
<dbReference type="InterPro" id="IPR050122">
    <property type="entry name" value="RTK"/>
</dbReference>
<dbReference type="FunFam" id="1.10.510.10:FF:000554">
    <property type="entry name" value="Predicted protein"/>
    <property type="match status" value="1"/>
</dbReference>
<evidence type="ECO:0000256" key="4">
    <source>
        <dbReference type="ARBA" id="ARBA00022692"/>
    </source>
</evidence>
<evidence type="ECO:0000256" key="1">
    <source>
        <dbReference type="ARBA" id="ARBA00004167"/>
    </source>
</evidence>
<dbReference type="SUPFAM" id="SSF56112">
    <property type="entry name" value="Protein kinase-like (PK-like)"/>
    <property type="match status" value="1"/>
</dbReference>
<dbReference type="EMBL" id="MNPL01008239">
    <property type="protein sequence ID" value="OQR74312.1"/>
    <property type="molecule type" value="Genomic_DNA"/>
</dbReference>
<dbReference type="SUPFAM" id="SSF49265">
    <property type="entry name" value="Fibronectin type III"/>
    <property type="match status" value="1"/>
</dbReference>
<feature type="domain" description="Protein kinase" evidence="17">
    <location>
        <begin position="617"/>
        <end position="890"/>
    </location>
</feature>
<dbReference type="AlphaFoldDB" id="A0A1V9XLQ5"/>
<organism evidence="19 20">
    <name type="scientific">Tropilaelaps mercedesae</name>
    <dbReference type="NCBI Taxonomy" id="418985"/>
    <lineage>
        <taxon>Eukaryota</taxon>
        <taxon>Metazoa</taxon>
        <taxon>Ecdysozoa</taxon>
        <taxon>Arthropoda</taxon>
        <taxon>Chelicerata</taxon>
        <taxon>Arachnida</taxon>
        <taxon>Acari</taxon>
        <taxon>Parasitiformes</taxon>
        <taxon>Mesostigmata</taxon>
        <taxon>Gamasina</taxon>
        <taxon>Dermanyssoidea</taxon>
        <taxon>Laelapidae</taxon>
        <taxon>Tropilaelaps</taxon>
    </lineage>
</organism>
<dbReference type="InParanoid" id="A0A1V9XLQ5"/>
<evidence type="ECO:0000256" key="7">
    <source>
        <dbReference type="ARBA" id="ARBA00022777"/>
    </source>
</evidence>
<keyword evidence="7" id="KW-0418">Kinase</keyword>
<dbReference type="PROSITE" id="PS00109">
    <property type="entry name" value="PROTEIN_KINASE_TYR"/>
    <property type="match status" value="1"/>
</dbReference>
<evidence type="ECO:0000256" key="3">
    <source>
        <dbReference type="ARBA" id="ARBA00022679"/>
    </source>
</evidence>
<keyword evidence="9 16" id="KW-1133">Transmembrane helix</keyword>
<evidence type="ECO:0000256" key="9">
    <source>
        <dbReference type="ARBA" id="ARBA00022989"/>
    </source>
</evidence>
<dbReference type="GO" id="GO:0043235">
    <property type="term" value="C:receptor complex"/>
    <property type="evidence" value="ECO:0007669"/>
    <property type="project" value="TreeGrafter"/>
</dbReference>
<evidence type="ECO:0000259" key="18">
    <source>
        <dbReference type="PROSITE" id="PS50853"/>
    </source>
</evidence>
<evidence type="ECO:0000313" key="19">
    <source>
        <dbReference type="EMBL" id="OQR74312.1"/>
    </source>
</evidence>
<dbReference type="InterPro" id="IPR001245">
    <property type="entry name" value="Ser-Thr/Tyr_kinase_cat_dom"/>
</dbReference>
<dbReference type="EC" id="2.7.10.1" evidence="2"/>
<evidence type="ECO:0000256" key="11">
    <source>
        <dbReference type="ARBA" id="ARBA00023137"/>
    </source>
</evidence>
<dbReference type="InterPro" id="IPR008266">
    <property type="entry name" value="Tyr_kinase_AS"/>
</dbReference>
<name>A0A1V9XLQ5_9ACAR</name>
<keyword evidence="8 15" id="KW-0067">ATP-binding</keyword>
<evidence type="ECO:0000313" key="20">
    <source>
        <dbReference type="Proteomes" id="UP000192247"/>
    </source>
</evidence>
<dbReference type="InterPro" id="IPR003961">
    <property type="entry name" value="FN3_dom"/>
</dbReference>
<dbReference type="OrthoDB" id="6499056at2759"/>
<dbReference type="PANTHER" id="PTHR24416:SF620">
    <property type="entry name" value="TYROSINE-PROTEIN KINASE RECEPTOR TORSO"/>
    <property type="match status" value="1"/>
</dbReference>
<evidence type="ECO:0000256" key="6">
    <source>
        <dbReference type="ARBA" id="ARBA00022741"/>
    </source>
</evidence>
<dbReference type="InterPro" id="IPR011009">
    <property type="entry name" value="Kinase-like_dom_sf"/>
</dbReference>
<dbReference type="InterPro" id="IPR036116">
    <property type="entry name" value="FN3_sf"/>
</dbReference>
<dbReference type="InterPro" id="IPR020635">
    <property type="entry name" value="Tyr_kinase_cat_dom"/>
</dbReference>
<evidence type="ECO:0000256" key="16">
    <source>
        <dbReference type="SAM" id="Phobius"/>
    </source>
</evidence>
<dbReference type="InterPro" id="IPR013783">
    <property type="entry name" value="Ig-like_fold"/>
</dbReference>
<dbReference type="InterPro" id="IPR017441">
    <property type="entry name" value="Protein_kinase_ATP_BS"/>
</dbReference>
<dbReference type="PRINTS" id="PR00109">
    <property type="entry name" value="TYRKINASE"/>
</dbReference>
<dbReference type="Proteomes" id="UP000192247">
    <property type="component" value="Unassembled WGS sequence"/>
</dbReference>
<dbReference type="SMART" id="SM00219">
    <property type="entry name" value="TyrKc"/>
    <property type="match status" value="1"/>
</dbReference>
<evidence type="ECO:0000256" key="13">
    <source>
        <dbReference type="ARBA" id="ARBA00023180"/>
    </source>
</evidence>
<keyword evidence="5" id="KW-0677">Repeat</keyword>
<comment type="catalytic activity">
    <reaction evidence="14">
        <text>L-tyrosyl-[protein] + ATP = O-phospho-L-tyrosyl-[protein] + ADP + H(+)</text>
        <dbReference type="Rhea" id="RHEA:10596"/>
        <dbReference type="Rhea" id="RHEA-COMP:10136"/>
        <dbReference type="Rhea" id="RHEA-COMP:20101"/>
        <dbReference type="ChEBI" id="CHEBI:15378"/>
        <dbReference type="ChEBI" id="CHEBI:30616"/>
        <dbReference type="ChEBI" id="CHEBI:46858"/>
        <dbReference type="ChEBI" id="CHEBI:61978"/>
        <dbReference type="ChEBI" id="CHEBI:456216"/>
        <dbReference type="EC" id="2.7.10.1"/>
    </reaction>
</comment>
<dbReference type="PROSITE" id="PS50853">
    <property type="entry name" value="FN3"/>
    <property type="match status" value="1"/>
</dbReference>
<reference evidence="19 20" key="1">
    <citation type="journal article" date="2017" name="Gigascience">
        <title>Draft genome of the honey bee ectoparasitic mite, Tropilaelaps mercedesae, is shaped by the parasitic life history.</title>
        <authorList>
            <person name="Dong X."/>
            <person name="Armstrong S.D."/>
            <person name="Xia D."/>
            <person name="Makepeace B.L."/>
            <person name="Darby A.C."/>
            <person name="Kadowaki T."/>
        </authorList>
    </citation>
    <scope>NUCLEOTIDE SEQUENCE [LARGE SCALE GENOMIC DNA]</scope>
    <source>
        <strain evidence="19">Wuxi-XJTLU</strain>
    </source>
</reference>
<evidence type="ECO:0000256" key="10">
    <source>
        <dbReference type="ARBA" id="ARBA00023136"/>
    </source>
</evidence>
<feature type="transmembrane region" description="Helical" evidence="16">
    <location>
        <begin position="506"/>
        <end position="530"/>
    </location>
</feature>
<keyword evidence="3" id="KW-0808">Transferase</keyword>
<dbReference type="Gene3D" id="2.60.40.10">
    <property type="entry name" value="Immunoglobulins"/>
    <property type="match status" value="1"/>
</dbReference>
<comment type="caution">
    <text evidence="19">The sequence shown here is derived from an EMBL/GenBank/DDBJ whole genome shotgun (WGS) entry which is preliminary data.</text>
</comment>
<dbReference type="Gene3D" id="1.10.510.10">
    <property type="entry name" value="Transferase(Phosphotransferase) domain 1"/>
    <property type="match status" value="1"/>
</dbReference>
<keyword evidence="20" id="KW-1185">Reference proteome</keyword>
<evidence type="ECO:0000256" key="14">
    <source>
        <dbReference type="ARBA" id="ARBA00051243"/>
    </source>
</evidence>
<comment type="subcellular location">
    <subcellularLocation>
        <location evidence="1">Membrane</location>
        <topology evidence="1">Single-pass membrane protein</topology>
    </subcellularLocation>
</comment>
<evidence type="ECO:0000256" key="2">
    <source>
        <dbReference type="ARBA" id="ARBA00011902"/>
    </source>
</evidence>
<keyword evidence="4 16" id="KW-0812">Transmembrane</keyword>
<dbReference type="SMART" id="SM00060">
    <property type="entry name" value="FN3"/>
    <property type="match status" value="1"/>
</dbReference>
<keyword evidence="12" id="KW-0675">Receptor</keyword>
<keyword evidence="11" id="KW-0829">Tyrosine-protein kinase</keyword>